<dbReference type="EMBL" id="QZEY01000006">
    <property type="protein sequence ID" value="RJL31658.1"/>
    <property type="molecule type" value="Genomic_DNA"/>
</dbReference>
<proteinExistence type="predicted"/>
<reference evidence="1 2" key="1">
    <citation type="submission" date="2018-09" db="EMBL/GenBank/DDBJ databases">
        <title>YIM 75507 draft genome.</title>
        <authorList>
            <person name="Tang S."/>
            <person name="Feng Y."/>
        </authorList>
    </citation>
    <scope>NUCLEOTIDE SEQUENCE [LARGE SCALE GENOMIC DNA]</scope>
    <source>
        <strain evidence="1 2">YIM 75507</strain>
    </source>
</reference>
<protein>
    <submittedName>
        <fullName evidence="1">Uncharacterized protein</fullName>
    </submittedName>
</protein>
<accession>A0A3A4BBV6</accession>
<keyword evidence="2" id="KW-1185">Reference proteome</keyword>
<gene>
    <name evidence="1" type="ORF">D5H75_18275</name>
</gene>
<name>A0A3A4BBV6_9ACTN</name>
<dbReference type="AlphaFoldDB" id="A0A3A4BBV6"/>
<evidence type="ECO:0000313" key="2">
    <source>
        <dbReference type="Proteomes" id="UP000265768"/>
    </source>
</evidence>
<dbReference type="Proteomes" id="UP000265768">
    <property type="component" value="Unassembled WGS sequence"/>
</dbReference>
<sequence length="94" mass="10230">MVGPMAGEELVAHLRRLGDEVAEFGLRARVCAERNGWPYLRVVNPEAETMAENVSCATGAYVWSWGDRIGPVGNPRRVALVIARVLAVREDAPG</sequence>
<organism evidence="1 2">
    <name type="scientific">Bailinhaonella thermotolerans</name>
    <dbReference type="NCBI Taxonomy" id="1070861"/>
    <lineage>
        <taxon>Bacteria</taxon>
        <taxon>Bacillati</taxon>
        <taxon>Actinomycetota</taxon>
        <taxon>Actinomycetes</taxon>
        <taxon>Streptosporangiales</taxon>
        <taxon>Streptosporangiaceae</taxon>
        <taxon>Bailinhaonella</taxon>
    </lineage>
</organism>
<comment type="caution">
    <text evidence="1">The sequence shown here is derived from an EMBL/GenBank/DDBJ whole genome shotgun (WGS) entry which is preliminary data.</text>
</comment>
<evidence type="ECO:0000313" key="1">
    <source>
        <dbReference type="EMBL" id="RJL31658.1"/>
    </source>
</evidence>